<dbReference type="EMBL" id="VJMH01005091">
    <property type="protein sequence ID" value="KAF0701407.1"/>
    <property type="molecule type" value="Genomic_DNA"/>
</dbReference>
<evidence type="ECO:0000256" key="1">
    <source>
        <dbReference type="SAM" id="MobiDB-lite"/>
    </source>
</evidence>
<sequence length="1088" mass="123434">MEGEGETALSVFHTRRLLQVIELPLENSDDTNVILTFASRCADKKQFQAFYCADKTLLLRSLEEDLRPRFWRLPWTLALDRMQQASSSSQLSGFNLNLPSLDGPQSSSSSNAATASQQVVALEFSPEGDWLVVIVSWGQRMFLLVVPVASLVTRERTLALQMHLRDGAPGDLMSVAPSCMSTQMMSFLRAHGHNGAKYRSTVTGDEEDMSTLEFSQGMTLPTCATWWRSFNGQNYVLVGSSSDLISLVHVETNKESCRCELSGKVETIELIQTAVTTTMLVKTTKQGETLYFKVLLEKKLSDASVKTFPDHFLEDKEFRPQRIKRFGPDCTLHVVHDAQHVAVHQGAHVSFFSNDFSWTLSSECTLPVASTAMRNVHVQFCSSQLILLQATCDDNNIAAWISHRLKEPEVHESKIVHSLKLREDEWIRHVVPGNSLEVESDLLYFLHTDHQIYECRPKWSRLTLFQALHARSMHVQDAVFIGYAMGIDMASLCEVVADTICAEHQPHLKKKMSRNSCEWVMRLYAKSRVLPSKAMEKMVFHGGLLNAIEYARETLVKPDIAATDRQFLAHTLLECALNLYQTEPSAANWPWLLSFLETNPDFDTRFAIDRCVYSQCVDAALHIGHHRRDVDIALLALQKFGLRLSADQVKTILDRGHASTLTAPETRVLFRSLSLEHQIQTMLLHPSAFMLQRDWVVRVLPDVTDSDCLALAKALDPRLIPDRPLSSTSLPYYVPLSDVATSEAIAVTLEEKVELFLTVLLRLNSSRCYLKPPASEYTQDELLSLIKLWNKQYRPPVMVLRCAEYANWAAAATCYEAQGEWVDAIECKLHLHELQEHKDADHVITHEELVTLMETLVFSNTMAESMRVAVLARLFIHWFAMKYDIGALEKFLSQQSDLSLVAQILFTAPSSQAFDERDQEWILQCQKLPFSGPFYLHVCQSQVKPPHDEASKFTSLVDSVLENIARHHTDVPHVMIQRQTPTSLGQNDPIETHAKVFSCGHAFPKRVYEDDVVPLFEKKMATYAIPNTTLLLVEEYRKAAPTQKRIEAPCPVCAFSRIQSIFAQQNTRKMTREPPRPRIMTSDQWVWK</sequence>
<name>A0A485KJF3_9STRA</name>
<evidence type="ECO:0000313" key="2">
    <source>
        <dbReference type="EMBL" id="KAF0701407.1"/>
    </source>
</evidence>
<keyword evidence="4" id="KW-1185">Reference proteome</keyword>
<reference evidence="2" key="2">
    <citation type="submission" date="2019-06" db="EMBL/GenBank/DDBJ databases">
        <title>Genomics analysis of Aphanomyces spp. identifies a new class of oomycete effector associated with host adaptation.</title>
        <authorList>
            <person name="Gaulin E."/>
        </authorList>
    </citation>
    <scope>NUCLEOTIDE SEQUENCE</scope>
    <source>
        <strain evidence="2">CBS 578.67</strain>
    </source>
</reference>
<feature type="region of interest" description="Disordered" evidence="1">
    <location>
        <begin position="1065"/>
        <end position="1088"/>
    </location>
</feature>
<reference evidence="3 4" key="1">
    <citation type="submission" date="2019-03" db="EMBL/GenBank/DDBJ databases">
        <authorList>
            <person name="Gaulin E."/>
            <person name="Dumas B."/>
        </authorList>
    </citation>
    <scope>NUCLEOTIDE SEQUENCE [LARGE SCALE GENOMIC DNA]</scope>
    <source>
        <strain evidence="3">CBS 568.67</strain>
    </source>
</reference>
<dbReference type="AlphaFoldDB" id="A0A485KJF3"/>
<dbReference type="EMBL" id="CAADRA010005112">
    <property type="protein sequence ID" value="VFT84998.1"/>
    <property type="molecule type" value="Genomic_DNA"/>
</dbReference>
<gene>
    <name evidence="3" type="primary">Aste57867_8109</name>
    <name evidence="2" type="ORF">As57867_008079</name>
    <name evidence="3" type="ORF">ASTE57867_8109</name>
</gene>
<evidence type="ECO:0000313" key="4">
    <source>
        <dbReference type="Proteomes" id="UP000332933"/>
    </source>
</evidence>
<accession>A0A485KJF3</accession>
<organism evidence="3 4">
    <name type="scientific">Aphanomyces stellatus</name>
    <dbReference type="NCBI Taxonomy" id="120398"/>
    <lineage>
        <taxon>Eukaryota</taxon>
        <taxon>Sar</taxon>
        <taxon>Stramenopiles</taxon>
        <taxon>Oomycota</taxon>
        <taxon>Saprolegniomycetes</taxon>
        <taxon>Saprolegniales</taxon>
        <taxon>Verrucalvaceae</taxon>
        <taxon>Aphanomyces</taxon>
    </lineage>
</organism>
<dbReference type="OrthoDB" id="69403at2759"/>
<protein>
    <submittedName>
        <fullName evidence="3">Aste57867_8109 protein</fullName>
    </submittedName>
</protein>
<dbReference type="Proteomes" id="UP000332933">
    <property type="component" value="Unassembled WGS sequence"/>
</dbReference>
<proteinExistence type="predicted"/>
<evidence type="ECO:0000313" key="3">
    <source>
        <dbReference type="EMBL" id="VFT84998.1"/>
    </source>
</evidence>